<keyword evidence="1" id="KW-0812">Transmembrane</keyword>
<proteinExistence type="predicted"/>
<dbReference type="Proteomes" id="UP000230750">
    <property type="component" value="Unassembled WGS sequence"/>
</dbReference>
<comment type="caution">
    <text evidence="2">The sequence shown here is derived from an EMBL/GenBank/DDBJ whole genome shotgun (WGS) entry which is preliminary data.</text>
</comment>
<reference evidence="2 3" key="1">
    <citation type="journal article" date="2017" name="PLoS Biol.">
        <title>The sea cucumber genome provides insights into morphological evolution and visceral regeneration.</title>
        <authorList>
            <person name="Zhang X."/>
            <person name="Sun L."/>
            <person name="Yuan J."/>
            <person name="Sun Y."/>
            <person name="Gao Y."/>
            <person name="Zhang L."/>
            <person name="Li S."/>
            <person name="Dai H."/>
            <person name="Hamel J.F."/>
            <person name="Liu C."/>
            <person name="Yu Y."/>
            <person name="Liu S."/>
            <person name="Lin W."/>
            <person name="Guo K."/>
            <person name="Jin S."/>
            <person name="Xu P."/>
            <person name="Storey K.B."/>
            <person name="Huan P."/>
            <person name="Zhang T."/>
            <person name="Zhou Y."/>
            <person name="Zhang J."/>
            <person name="Lin C."/>
            <person name="Li X."/>
            <person name="Xing L."/>
            <person name="Huo D."/>
            <person name="Sun M."/>
            <person name="Wang L."/>
            <person name="Mercier A."/>
            <person name="Li F."/>
            <person name="Yang H."/>
            <person name="Xiang J."/>
        </authorList>
    </citation>
    <scope>NUCLEOTIDE SEQUENCE [LARGE SCALE GENOMIC DNA]</scope>
    <source>
        <strain evidence="2">Shaxun</strain>
        <tissue evidence="2">Muscle</tissue>
    </source>
</reference>
<feature type="transmembrane region" description="Helical" evidence="1">
    <location>
        <begin position="12"/>
        <end position="30"/>
    </location>
</feature>
<evidence type="ECO:0000313" key="2">
    <source>
        <dbReference type="EMBL" id="PIK39359.1"/>
    </source>
</evidence>
<accession>A0A2G8JUI0</accession>
<evidence type="ECO:0000313" key="3">
    <source>
        <dbReference type="Proteomes" id="UP000230750"/>
    </source>
</evidence>
<keyword evidence="1" id="KW-1133">Transmembrane helix</keyword>
<evidence type="ECO:0008006" key="4">
    <source>
        <dbReference type="Google" id="ProtNLM"/>
    </source>
</evidence>
<dbReference type="AlphaFoldDB" id="A0A2G8JUI0"/>
<evidence type="ECO:0000256" key="1">
    <source>
        <dbReference type="SAM" id="Phobius"/>
    </source>
</evidence>
<dbReference type="EMBL" id="MRZV01001248">
    <property type="protein sequence ID" value="PIK39359.1"/>
    <property type="molecule type" value="Genomic_DNA"/>
</dbReference>
<gene>
    <name evidence="2" type="ORF">BSL78_23800</name>
</gene>
<organism evidence="2 3">
    <name type="scientific">Stichopus japonicus</name>
    <name type="common">Sea cucumber</name>
    <dbReference type="NCBI Taxonomy" id="307972"/>
    <lineage>
        <taxon>Eukaryota</taxon>
        <taxon>Metazoa</taxon>
        <taxon>Echinodermata</taxon>
        <taxon>Eleutherozoa</taxon>
        <taxon>Echinozoa</taxon>
        <taxon>Holothuroidea</taxon>
        <taxon>Aspidochirotacea</taxon>
        <taxon>Aspidochirotida</taxon>
        <taxon>Stichopodidae</taxon>
        <taxon>Apostichopus</taxon>
    </lineage>
</organism>
<protein>
    <recommendedName>
        <fullName evidence="4">Immunoglobulin subtype domain-containing protein</fullName>
    </recommendedName>
</protein>
<name>A0A2G8JUI0_STIJA</name>
<sequence length="211" mass="23393">MAALQTAEVPPKLLFFSMFAFITVNVMFLINPCSANVEVYIAEGSVIHLNFSFSYTGFGLLELRHNTNFVFVRLSDITEINSRTPPLSFDTSDGITSFTITDFVSSDNGQYICLLNKKQQEPVYDLSVIFVPTELSIVINGQDSVDTVHLTGDENLVKVMFRSFGGRPCSSLSCKLSDPNSSMIDMNISGIQDYTSNGNIFNLSLSFQFLL</sequence>
<keyword evidence="1" id="KW-0472">Membrane</keyword>
<keyword evidence="3" id="KW-1185">Reference proteome</keyword>